<dbReference type="Pfam" id="PF01381">
    <property type="entry name" value="HTH_3"/>
    <property type="match status" value="1"/>
</dbReference>
<dbReference type="InterPro" id="IPR013096">
    <property type="entry name" value="Cupin_2"/>
</dbReference>
<keyword evidence="1" id="KW-0805">Transcription regulation</keyword>
<dbReference type="EMBL" id="PGVA01000012">
    <property type="protein sequence ID" value="PLR84620.1"/>
    <property type="molecule type" value="Genomic_DNA"/>
</dbReference>
<name>A0A2N5GPI0_9BACI</name>
<dbReference type="CDD" id="cd00093">
    <property type="entry name" value="HTH_XRE"/>
    <property type="match status" value="1"/>
</dbReference>
<dbReference type="SUPFAM" id="SSF47413">
    <property type="entry name" value="lambda repressor-like DNA-binding domains"/>
    <property type="match status" value="1"/>
</dbReference>
<dbReference type="Gene3D" id="1.10.260.40">
    <property type="entry name" value="lambda repressor-like DNA-binding domains"/>
    <property type="match status" value="1"/>
</dbReference>
<dbReference type="OrthoDB" id="9781521at2"/>
<reference evidence="5 7" key="1">
    <citation type="submission" date="2017-11" db="EMBL/GenBank/DDBJ databases">
        <title>Comparitive Functional Genomics of Dry Heat Resistant strains isolated from the Viking Spacecraft.</title>
        <authorList>
            <person name="Seuylemezian A."/>
            <person name="Cooper K."/>
            <person name="Vaishampayan P."/>
        </authorList>
    </citation>
    <scope>NUCLEOTIDE SEQUENCE [LARGE SCALE GENOMIC DNA]</scope>
    <source>
        <strain evidence="5 7">M4.6</strain>
    </source>
</reference>
<feature type="domain" description="HTH cro/C1-type" evidence="4">
    <location>
        <begin position="12"/>
        <end position="66"/>
    </location>
</feature>
<dbReference type="SUPFAM" id="SSF51182">
    <property type="entry name" value="RmlC-like cupins"/>
    <property type="match status" value="1"/>
</dbReference>
<dbReference type="InterPro" id="IPR050807">
    <property type="entry name" value="TransReg_Diox_bact_type"/>
</dbReference>
<dbReference type="RefSeq" id="WP_101576269.1">
    <property type="nucleotide sequence ID" value="NZ_PGVA01000012.1"/>
</dbReference>
<keyword evidence="3" id="KW-0804">Transcription</keyword>
<comment type="caution">
    <text evidence="5">The sequence shown here is derived from an EMBL/GenBank/DDBJ whole genome shotgun (WGS) entry which is preliminary data.</text>
</comment>
<evidence type="ECO:0000313" key="5">
    <source>
        <dbReference type="EMBL" id="PLR84620.1"/>
    </source>
</evidence>
<dbReference type="PANTHER" id="PTHR46797">
    <property type="entry name" value="HTH-TYPE TRANSCRIPTIONAL REGULATOR"/>
    <property type="match status" value="1"/>
</dbReference>
<evidence type="ECO:0000313" key="7">
    <source>
        <dbReference type="Proteomes" id="UP000234951"/>
    </source>
</evidence>
<dbReference type="GO" id="GO:0003700">
    <property type="term" value="F:DNA-binding transcription factor activity"/>
    <property type="evidence" value="ECO:0007669"/>
    <property type="project" value="TreeGrafter"/>
</dbReference>
<accession>A0A2N5GPI0</accession>
<reference evidence="6 8" key="2">
    <citation type="submission" date="2017-12" db="EMBL/GenBank/DDBJ databases">
        <title>Comparative Functional Genomics of Dry Heat Resistant strains isolated from the Viking Spacecraft.</title>
        <authorList>
            <person name="Seuylemezian A."/>
            <person name="Cooper K."/>
            <person name="Vaishampayan P."/>
        </authorList>
    </citation>
    <scope>NUCLEOTIDE SEQUENCE [LARGE SCALE GENOMIC DNA]</scope>
    <source>
        <strain evidence="6 8">ATCC 29669</strain>
    </source>
</reference>
<dbReference type="GO" id="GO:0003677">
    <property type="term" value="F:DNA binding"/>
    <property type="evidence" value="ECO:0007669"/>
    <property type="project" value="UniProtKB-KW"/>
</dbReference>
<dbReference type="Proteomes" id="UP000234951">
    <property type="component" value="Unassembled WGS sequence"/>
</dbReference>
<keyword evidence="2 5" id="KW-0238">DNA-binding</keyword>
<sequence length="183" mass="20579">MENIQKNIGKNLKAVRNNRGISLDQTASLTGVSKAMLGQIERGESNPTVTTLWKIATGLQVSFSSLINDEPADIAFVPLQNVSPVIENNGDYRVYSIFSFDPRKRFEIFIVEMDRGSIHTSERHNEGVEEYITVMNGSLEMLIGDNTYQIEAGGSIRFTANKSHTYKNSGEEMIRYQAVMYYP</sequence>
<organism evidence="5 7">
    <name type="scientific">Bacillus canaveralius</name>
    <dbReference type="NCBI Taxonomy" id="1403243"/>
    <lineage>
        <taxon>Bacteria</taxon>
        <taxon>Bacillati</taxon>
        <taxon>Bacillota</taxon>
        <taxon>Bacilli</taxon>
        <taxon>Bacillales</taxon>
        <taxon>Bacillaceae</taxon>
        <taxon>Bacillus</taxon>
    </lineage>
</organism>
<dbReference type="AlphaFoldDB" id="A0A2N5GPI0"/>
<dbReference type="EMBL" id="PGVD01000003">
    <property type="protein sequence ID" value="PLS00772.1"/>
    <property type="molecule type" value="Genomic_DNA"/>
</dbReference>
<dbReference type="SMART" id="SM00530">
    <property type="entry name" value="HTH_XRE"/>
    <property type="match status" value="1"/>
</dbReference>
<evidence type="ECO:0000256" key="3">
    <source>
        <dbReference type="ARBA" id="ARBA00023163"/>
    </source>
</evidence>
<evidence type="ECO:0000313" key="6">
    <source>
        <dbReference type="EMBL" id="PLS00772.1"/>
    </source>
</evidence>
<gene>
    <name evidence="5" type="ORF">CU635_05980</name>
    <name evidence="6" type="ORF">CVD25_00875</name>
</gene>
<protein>
    <submittedName>
        <fullName evidence="5">DNA-binding protein</fullName>
    </submittedName>
</protein>
<evidence type="ECO:0000313" key="8">
    <source>
        <dbReference type="Proteomes" id="UP000235114"/>
    </source>
</evidence>
<dbReference type="InterPro" id="IPR014710">
    <property type="entry name" value="RmlC-like_jellyroll"/>
</dbReference>
<evidence type="ECO:0000256" key="1">
    <source>
        <dbReference type="ARBA" id="ARBA00023015"/>
    </source>
</evidence>
<dbReference type="Pfam" id="PF07883">
    <property type="entry name" value="Cupin_2"/>
    <property type="match status" value="1"/>
</dbReference>
<dbReference type="Gene3D" id="2.60.120.10">
    <property type="entry name" value="Jelly Rolls"/>
    <property type="match status" value="1"/>
</dbReference>
<proteinExistence type="predicted"/>
<dbReference type="InterPro" id="IPR001387">
    <property type="entry name" value="Cro/C1-type_HTH"/>
</dbReference>
<evidence type="ECO:0000256" key="2">
    <source>
        <dbReference type="ARBA" id="ARBA00023125"/>
    </source>
</evidence>
<dbReference type="CDD" id="cd02209">
    <property type="entry name" value="cupin_XRE_C"/>
    <property type="match status" value="1"/>
</dbReference>
<keyword evidence="8" id="KW-1185">Reference proteome</keyword>
<evidence type="ECO:0000259" key="4">
    <source>
        <dbReference type="PROSITE" id="PS50943"/>
    </source>
</evidence>
<dbReference type="GO" id="GO:0005829">
    <property type="term" value="C:cytosol"/>
    <property type="evidence" value="ECO:0007669"/>
    <property type="project" value="TreeGrafter"/>
</dbReference>
<dbReference type="PANTHER" id="PTHR46797:SF23">
    <property type="entry name" value="HTH-TYPE TRANSCRIPTIONAL REGULATOR SUTR"/>
    <property type="match status" value="1"/>
</dbReference>
<dbReference type="InterPro" id="IPR011051">
    <property type="entry name" value="RmlC_Cupin_sf"/>
</dbReference>
<dbReference type="Proteomes" id="UP000235114">
    <property type="component" value="Unassembled WGS sequence"/>
</dbReference>
<dbReference type="PROSITE" id="PS50943">
    <property type="entry name" value="HTH_CROC1"/>
    <property type="match status" value="1"/>
</dbReference>
<dbReference type="InterPro" id="IPR010982">
    <property type="entry name" value="Lambda_DNA-bd_dom_sf"/>
</dbReference>